<evidence type="ECO:0000313" key="4">
    <source>
        <dbReference type="Proteomes" id="UP000279236"/>
    </source>
</evidence>
<keyword evidence="2" id="KW-0472">Membrane</keyword>
<feature type="transmembrane region" description="Helical" evidence="2">
    <location>
        <begin position="112"/>
        <end position="130"/>
    </location>
</feature>
<dbReference type="AlphaFoldDB" id="A0A427XPY0"/>
<dbReference type="GeneID" id="39592873"/>
<feature type="compositionally biased region" description="Basic and acidic residues" evidence="1">
    <location>
        <begin position="248"/>
        <end position="261"/>
    </location>
</feature>
<reference evidence="3 4" key="1">
    <citation type="submission" date="2018-11" db="EMBL/GenBank/DDBJ databases">
        <title>Genome sequence of Apiotrichum porosum DSM 27194.</title>
        <authorList>
            <person name="Aliyu H."/>
            <person name="Gorte O."/>
            <person name="Ochsenreither K."/>
        </authorList>
    </citation>
    <scope>NUCLEOTIDE SEQUENCE [LARGE SCALE GENOMIC DNA]</scope>
    <source>
        <strain evidence="3 4">DSM 27194</strain>
    </source>
</reference>
<gene>
    <name evidence="3" type="ORF">EHS24_008330</name>
</gene>
<dbReference type="EMBL" id="RSCE01000007">
    <property type="protein sequence ID" value="RSH80902.1"/>
    <property type="molecule type" value="Genomic_DNA"/>
</dbReference>
<feature type="compositionally biased region" description="Low complexity" evidence="1">
    <location>
        <begin position="205"/>
        <end position="220"/>
    </location>
</feature>
<evidence type="ECO:0000313" key="3">
    <source>
        <dbReference type="EMBL" id="RSH80902.1"/>
    </source>
</evidence>
<feature type="transmembrane region" description="Helical" evidence="2">
    <location>
        <begin position="81"/>
        <end position="100"/>
    </location>
</feature>
<keyword evidence="2" id="KW-1133">Transmembrane helix</keyword>
<keyword evidence="2" id="KW-0812">Transmembrane</keyword>
<keyword evidence="4" id="KW-1185">Reference proteome</keyword>
<feature type="compositionally biased region" description="Low complexity" evidence="1">
    <location>
        <begin position="234"/>
        <end position="246"/>
    </location>
</feature>
<evidence type="ECO:0000256" key="1">
    <source>
        <dbReference type="SAM" id="MobiDB-lite"/>
    </source>
</evidence>
<evidence type="ECO:0000256" key="2">
    <source>
        <dbReference type="SAM" id="Phobius"/>
    </source>
</evidence>
<proteinExistence type="predicted"/>
<accession>A0A427XPY0</accession>
<comment type="caution">
    <text evidence="3">The sequence shown here is derived from an EMBL/GenBank/DDBJ whole genome shotgun (WGS) entry which is preliminary data.</text>
</comment>
<sequence length="289" mass="31469">MSDDTNSKGIANKLARLLGAHAVDPSPAQIRQLQRDLSHAGLTAAERSIQDDTFETRIDAGDLSRRDLQVVDAAFSEAARFPLVSISAAVTTTVLSLWFPYFRRSYPRPVRVIGNLFIWSVGGSVFVLTLPRVQEKMVENGVRNGIPDYHRKLQVIHETAVESERRISRLRAGLSSDAFSLEDEATDAAMADKPATATQRGLQQAGLPSGPAAGNGNGSASHDDAWARLRQGNSVAPSSSSTVPATKKTKETRAEKAADEARAFVQKEDRYDDILDSVAVGKENDRRWV</sequence>
<protein>
    <submittedName>
        <fullName evidence="3">Uncharacterized protein</fullName>
    </submittedName>
</protein>
<feature type="region of interest" description="Disordered" evidence="1">
    <location>
        <begin position="190"/>
        <end position="261"/>
    </location>
</feature>
<name>A0A427XPY0_9TREE</name>
<organism evidence="3 4">
    <name type="scientific">Apiotrichum porosum</name>
    <dbReference type="NCBI Taxonomy" id="105984"/>
    <lineage>
        <taxon>Eukaryota</taxon>
        <taxon>Fungi</taxon>
        <taxon>Dikarya</taxon>
        <taxon>Basidiomycota</taxon>
        <taxon>Agaricomycotina</taxon>
        <taxon>Tremellomycetes</taxon>
        <taxon>Trichosporonales</taxon>
        <taxon>Trichosporonaceae</taxon>
        <taxon>Apiotrichum</taxon>
    </lineage>
</organism>
<dbReference type="RefSeq" id="XP_028475621.1">
    <property type="nucleotide sequence ID" value="XM_028623647.1"/>
</dbReference>
<dbReference type="Proteomes" id="UP000279236">
    <property type="component" value="Unassembled WGS sequence"/>
</dbReference>